<sequence length="186" mass="20859">MPVRHTRPRCRRGKFIGCFSVTCHQEISEIPVLRRTRLHTIRIEFFRGKAAELHRRCCGCTIGLGRQDNPVRRRDRPPGRMDLEDRCSLYQRQIACGISIELALPVVPDLAAPRNFNPIGNKSGADPILECDGQERQCLRRRPMHRLVMPISTGSLATGNGRSRTSPSASQPALHSTAPVMAMANR</sequence>
<reference evidence="2 3" key="1">
    <citation type="submission" date="2019-06" db="EMBL/GenBank/DDBJ databases">
        <authorList>
            <person name="Le Quere A."/>
            <person name="Colella S."/>
        </authorList>
    </citation>
    <scope>NUCLEOTIDE SEQUENCE [LARGE SCALE GENOMIC DNA]</scope>
    <source>
        <strain evidence="2">EmedicaeMD41</strain>
    </source>
</reference>
<feature type="compositionally biased region" description="Polar residues" evidence="1">
    <location>
        <begin position="153"/>
        <end position="174"/>
    </location>
</feature>
<dbReference type="Proteomes" id="UP000507954">
    <property type="component" value="Unassembled WGS sequence"/>
</dbReference>
<evidence type="ECO:0000256" key="1">
    <source>
        <dbReference type="SAM" id="MobiDB-lite"/>
    </source>
</evidence>
<name>A0A508X6X3_9HYPH</name>
<gene>
    <name evidence="2" type="ORF">EMEDMD4_790324</name>
</gene>
<feature type="region of interest" description="Disordered" evidence="1">
    <location>
        <begin position="153"/>
        <end position="186"/>
    </location>
</feature>
<accession>A0A508X6X3</accession>
<evidence type="ECO:0000313" key="2">
    <source>
        <dbReference type="EMBL" id="VTZ65300.1"/>
    </source>
</evidence>
<dbReference type="EMBL" id="CABFNB010000149">
    <property type="protein sequence ID" value="VTZ65300.1"/>
    <property type="molecule type" value="Genomic_DNA"/>
</dbReference>
<proteinExistence type="predicted"/>
<organism evidence="2 3">
    <name type="scientific">Sinorhizobium medicae</name>
    <dbReference type="NCBI Taxonomy" id="110321"/>
    <lineage>
        <taxon>Bacteria</taxon>
        <taxon>Pseudomonadati</taxon>
        <taxon>Pseudomonadota</taxon>
        <taxon>Alphaproteobacteria</taxon>
        <taxon>Hyphomicrobiales</taxon>
        <taxon>Rhizobiaceae</taxon>
        <taxon>Sinorhizobium/Ensifer group</taxon>
        <taxon>Sinorhizobium</taxon>
    </lineage>
</organism>
<protein>
    <submittedName>
        <fullName evidence="2">Uncharacterized protein</fullName>
    </submittedName>
</protein>
<evidence type="ECO:0000313" key="3">
    <source>
        <dbReference type="Proteomes" id="UP000507954"/>
    </source>
</evidence>
<dbReference type="AlphaFoldDB" id="A0A508X6X3"/>